<organism evidence="2 3">
    <name type="scientific">Caenorhabditis tropicalis</name>
    <dbReference type="NCBI Taxonomy" id="1561998"/>
    <lineage>
        <taxon>Eukaryota</taxon>
        <taxon>Metazoa</taxon>
        <taxon>Ecdysozoa</taxon>
        <taxon>Nematoda</taxon>
        <taxon>Chromadorea</taxon>
        <taxon>Rhabditida</taxon>
        <taxon>Rhabditina</taxon>
        <taxon>Rhabditomorpha</taxon>
        <taxon>Rhabditoidea</taxon>
        <taxon>Rhabditidae</taxon>
        <taxon>Peloderinae</taxon>
        <taxon>Caenorhabditis</taxon>
    </lineage>
</organism>
<feature type="transmembrane region" description="Helical" evidence="1">
    <location>
        <begin position="44"/>
        <end position="67"/>
    </location>
</feature>
<feature type="transmembrane region" description="Helical" evidence="1">
    <location>
        <begin position="16"/>
        <end position="38"/>
    </location>
</feature>
<keyword evidence="2" id="KW-1185">Reference proteome</keyword>
<sequence length="106" mass="12616">MLQNFADPFHLSKKLLTTWLTVLPIGLEQPVIGLFVFMEEQIRLQNYVIVITIILLRFVFHVCQVISNERELIKIERYSRVRIYIRSRKPPRYDDIAKDLPPPYST</sequence>
<dbReference type="WBParaSite" id="Csp11.Scaffold45.g260.t1">
    <property type="protein sequence ID" value="Csp11.Scaffold45.g260.t1"/>
    <property type="gene ID" value="Csp11.Scaffold45.g260"/>
</dbReference>
<dbReference type="STRING" id="1561998.A0A1I7T0N7"/>
<name>A0A1I7T0N7_9PELO</name>
<accession>A0A1I7T0N7</accession>
<dbReference type="eggNOG" id="ENOG502THXA">
    <property type="taxonomic scope" value="Eukaryota"/>
</dbReference>
<dbReference type="Proteomes" id="UP000095282">
    <property type="component" value="Unplaced"/>
</dbReference>
<evidence type="ECO:0000313" key="2">
    <source>
        <dbReference type="Proteomes" id="UP000095282"/>
    </source>
</evidence>
<reference evidence="3" key="1">
    <citation type="submission" date="2016-11" db="UniProtKB">
        <authorList>
            <consortium name="WormBaseParasite"/>
        </authorList>
    </citation>
    <scope>IDENTIFICATION</scope>
</reference>
<protein>
    <submittedName>
        <fullName evidence="3">Bestrophin homolog</fullName>
    </submittedName>
</protein>
<dbReference type="AlphaFoldDB" id="A0A1I7T0N7"/>
<keyword evidence="1" id="KW-0812">Transmembrane</keyword>
<evidence type="ECO:0000313" key="3">
    <source>
        <dbReference type="WBParaSite" id="Csp11.Scaffold45.g260.t1"/>
    </source>
</evidence>
<proteinExistence type="predicted"/>
<keyword evidence="1" id="KW-1133">Transmembrane helix</keyword>
<evidence type="ECO:0000256" key="1">
    <source>
        <dbReference type="SAM" id="Phobius"/>
    </source>
</evidence>
<keyword evidence="1" id="KW-0472">Membrane</keyword>